<name>A0A7D5SEP0_9PROT</name>
<proteinExistence type="predicted"/>
<dbReference type="Proteomes" id="UP000509684">
    <property type="component" value="Chromosome"/>
</dbReference>
<organism evidence="2 3">
    <name type="scientific">Candidatus Accumulibacter cognatus</name>
    <dbReference type="NCBI Taxonomy" id="2954383"/>
    <lineage>
        <taxon>Bacteria</taxon>
        <taxon>Pseudomonadati</taxon>
        <taxon>Pseudomonadota</taxon>
        <taxon>Betaproteobacteria</taxon>
        <taxon>Candidatus Accumulibacter</taxon>
    </lineage>
</organism>
<gene>
    <name evidence="2" type="ORF">HWD57_19040</name>
</gene>
<sequence>MPGSPHAMTGMALELAVSPDGHFYLETVACEFDLPDAAVARRIRKSFAAGSAAGLLDLGAIELASSLPPSLAYGRGLAHFFMARLCAIPDLESQWARAELPAPRDDLARLAAAAPPLTGAEYLDLEQLEVLWADLRTVAREKNCRCRWQSAHLVEGGAPELEPGGPGVFSSGREQERRAR</sequence>
<evidence type="ECO:0000313" key="3">
    <source>
        <dbReference type="Proteomes" id="UP000509684"/>
    </source>
</evidence>
<dbReference type="EMBL" id="CP058708">
    <property type="protein sequence ID" value="QLH51657.1"/>
    <property type="molecule type" value="Genomic_DNA"/>
</dbReference>
<evidence type="ECO:0000313" key="2">
    <source>
        <dbReference type="EMBL" id="QLH51657.1"/>
    </source>
</evidence>
<evidence type="ECO:0000256" key="1">
    <source>
        <dbReference type="SAM" id="MobiDB-lite"/>
    </source>
</evidence>
<feature type="region of interest" description="Disordered" evidence="1">
    <location>
        <begin position="156"/>
        <end position="180"/>
    </location>
</feature>
<dbReference type="KEGG" id="acog:HWD57_19040"/>
<dbReference type="AlphaFoldDB" id="A0A7D5SEP0"/>
<protein>
    <submittedName>
        <fullName evidence="2">Uncharacterized protein</fullName>
    </submittedName>
</protein>
<reference evidence="2 3" key="1">
    <citation type="journal article" date="2019" name="Microbiome">
        <title>Annotated bacterial chromosomes from frame-shift-corrected long-read metagenomic data.</title>
        <authorList>
            <person name="Arumugam K."/>
            <person name="Bagci C."/>
            <person name="Bessarab I."/>
            <person name="Beier S."/>
            <person name="Buchfink B."/>
            <person name="Gorska A."/>
            <person name="Qiu G."/>
            <person name="Huson D.H."/>
            <person name="Williams R.B.H."/>
        </authorList>
    </citation>
    <scope>NUCLEOTIDE SEQUENCE [LARGE SCALE GENOMIC DNA]</scope>
    <source>
        <strain evidence="2">SSA1</strain>
    </source>
</reference>
<accession>A0A7D5SEP0</accession>